<gene>
    <name evidence="2" type="ORF">BaRGS_00001324</name>
</gene>
<protein>
    <submittedName>
        <fullName evidence="2">Uncharacterized protein</fullName>
    </submittedName>
</protein>
<keyword evidence="3" id="KW-1185">Reference proteome</keyword>
<dbReference type="EMBL" id="JACVVK020000004">
    <property type="protein sequence ID" value="KAK7507389.1"/>
    <property type="molecule type" value="Genomic_DNA"/>
</dbReference>
<name>A0ABD0M6I3_9CAEN</name>
<evidence type="ECO:0000256" key="1">
    <source>
        <dbReference type="SAM" id="MobiDB-lite"/>
    </source>
</evidence>
<evidence type="ECO:0000313" key="2">
    <source>
        <dbReference type="EMBL" id="KAK7507389.1"/>
    </source>
</evidence>
<comment type="caution">
    <text evidence="2">The sequence shown here is derived from an EMBL/GenBank/DDBJ whole genome shotgun (WGS) entry which is preliminary data.</text>
</comment>
<feature type="compositionally biased region" description="Polar residues" evidence="1">
    <location>
        <begin position="9"/>
        <end position="27"/>
    </location>
</feature>
<sequence length="140" mass="15743">MVSKAIVRRTTSNWTKHRSALQSTKPTTVGFHDPQSTKSWCPSRDRLPILARATTDVPVDVRAISRRNCIISVQHCHACLLPGLPHGRTVLDRFKHANLEFEPQGLSPASKKPQILTVNQPFYKLQPYMKFCSVAARLKG</sequence>
<evidence type="ECO:0000313" key="3">
    <source>
        <dbReference type="Proteomes" id="UP001519460"/>
    </source>
</evidence>
<proteinExistence type="predicted"/>
<dbReference type="AlphaFoldDB" id="A0ABD0M6I3"/>
<feature type="region of interest" description="Disordered" evidence="1">
    <location>
        <begin position="1"/>
        <end position="38"/>
    </location>
</feature>
<organism evidence="2 3">
    <name type="scientific">Batillaria attramentaria</name>
    <dbReference type="NCBI Taxonomy" id="370345"/>
    <lineage>
        <taxon>Eukaryota</taxon>
        <taxon>Metazoa</taxon>
        <taxon>Spiralia</taxon>
        <taxon>Lophotrochozoa</taxon>
        <taxon>Mollusca</taxon>
        <taxon>Gastropoda</taxon>
        <taxon>Caenogastropoda</taxon>
        <taxon>Sorbeoconcha</taxon>
        <taxon>Cerithioidea</taxon>
        <taxon>Batillariidae</taxon>
        <taxon>Batillaria</taxon>
    </lineage>
</organism>
<accession>A0ABD0M6I3</accession>
<dbReference type="Proteomes" id="UP001519460">
    <property type="component" value="Unassembled WGS sequence"/>
</dbReference>
<reference evidence="2 3" key="1">
    <citation type="journal article" date="2023" name="Sci. Data">
        <title>Genome assembly of the Korean intertidal mud-creeper Batillaria attramentaria.</title>
        <authorList>
            <person name="Patra A.K."/>
            <person name="Ho P.T."/>
            <person name="Jun S."/>
            <person name="Lee S.J."/>
            <person name="Kim Y."/>
            <person name="Won Y.J."/>
        </authorList>
    </citation>
    <scope>NUCLEOTIDE SEQUENCE [LARGE SCALE GENOMIC DNA]</scope>
    <source>
        <strain evidence="2">Wonlab-2016</strain>
    </source>
</reference>